<accession>A0A430J8T0</accession>
<keyword evidence="2" id="KW-1185">Reference proteome</keyword>
<proteinExistence type="predicted"/>
<reference evidence="1 2" key="1">
    <citation type="submission" date="2018-12" db="EMBL/GenBank/DDBJ databases">
        <title>Bacillus ochoae sp. nov., Paenibacillus whitsoniae sp. nov., Paenibacillus spiritus sp. nov. Isolated from the Mars Exploration Rover during spacecraft assembly.</title>
        <authorList>
            <person name="Seuylemezian A."/>
            <person name="Vaishampayan P."/>
        </authorList>
    </citation>
    <scope>NUCLEOTIDE SEQUENCE [LARGE SCALE GENOMIC DNA]</scope>
    <source>
        <strain evidence="1 2">MER 54</strain>
    </source>
</reference>
<dbReference type="OrthoDB" id="2589792at2"/>
<evidence type="ECO:0000313" key="2">
    <source>
        <dbReference type="Proteomes" id="UP000276128"/>
    </source>
</evidence>
<sequence length="186" mass="21168">MKPKMFGLLASFLLFVIFIVLSLVYQSTIYLYIASALPIAIVPFLPDIRTDHFVKANRTDGKVRLIAMENKNGSDTDFLVLLVEPGYLRWNRGRLYFNLADVMQDVYIKPDPMAATITVLKYDLQLHPRKKNWIGISLPQLAQRTEQLSYTTNEINRLLISVSDLQELMQASVKRQAAVGQQHIGA</sequence>
<dbReference type="AlphaFoldDB" id="A0A430J8T0"/>
<name>A0A430J8T0_9BACL</name>
<dbReference type="RefSeq" id="WP_126143433.1">
    <property type="nucleotide sequence ID" value="NZ_RXHU01000071.1"/>
</dbReference>
<gene>
    <name evidence="1" type="ORF">EJQ19_22205</name>
</gene>
<comment type="caution">
    <text evidence="1">The sequence shown here is derived from an EMBL/GenBank/DDBJ whole genome shotgun (WGS) entry which is preliminary data.</text>
</comment>
<organism evidence="1 2">
    <name type="scientific">Paenibacillus whitsoniae</name>
    <dbReference type="NCBI Taxonomy" id="2496558"/>
    <lineage>
        <taxon>Bacteria</taxon>
        <taxon>Bacillati</taxon>
        <taxon>Bacillota</taxon>
        <taxon>Bacilli</taxon>
        <taxon>Bacillales</taxon>
        <taxon>Paenibacillaceae</taxon>
        <taxon>Paenibacillus</taxon>
    </lineage>
</organism>
<dbReference type="Proteomes" id="UP000276128">
    <property type="component" value="Unassembled WGS sequence"/>
</dbReference>
<dbReference type="EMBL" id="RXHU01000071">
    <property type="protein sequence ID" value="RTE06824.1"/>
    <property type="molecule type" value="Genomic_DNA"/>
</dbReference>
<protein>
    <submittedName>
        <fullName evidence="1">Uncharacterized protein</fullName>
    </submittedName>
</protein>
<evidence type="ECO:0000313" key="1">
    <source>
        <dbReference type="EMBL" id="RTE06824.1"/>
    </source>
</evidence>